<reference evidence="1 2" key="1">
    <citation type="submission" date="2018-11" db="EMBL/GenBank/DDBJ databases">
        <authorList>
            <consortium name="Pathogen Informatics"/>
        </authorList>
    </citation>
    <scope>NUCLEOTIDE SEQUENCE [LARGE SCALE GENOMIC DNA]</scope>
    <source>
        <strain>Denwood</strain>
        <strain evidence="2">Zambia</strain>
    </source>
</reference>
<evidence type="ECO:0000313" key="1">
    <source>
        <dbReference type="EMBL" id="VDP82661.1"/>
    </source>
</evidence>
<organism evidence="1 2">
    <name type="scientific">Schistosoma mattheei</name>
    <dbReference type="NCBI Taxonomy" id="31246"/>
    <lineage>
        <taxon>Eukaryota</taxon>
        <taxon>Metazoa</taxon>
        <taxon>Spiralia</taxon>
        <taxon>Lophotrochozoa</taxon>
        <taxon>Platyhelminthes</taxon>
        <taxon>Trematoda</taxon>
        <taxon>Digenea</taxon>
        <taxon>Strigeidida</taxon>
        <taxon>Schistosomatoidea</taxon>
        <taxon>Schistosomatidae</taxon>
        <taxon>Schistosoma</taxon>
    </lineage>
</organism>
<name>A0A183Q1M5_9TREM</name>
<dbReference type="STRING" id="31246.A0A183Q1M5"/>
<dbReference type="Proteomes" id="UP000269396">
    <property type="component" value="Unassembled WGS sequence"/>
</dbReference>
<protein>
    <submittedName>
        <fullName evidence="1">Uncharacterized protein</fullName>
    </submittedName>
</protein>
<evidence type="ECO:0000313" key="2">
    <source>
        <dbReference type="Proteomes" id="UP000269396"/>
    </source>
</evidence>
<gene>
    <name evidence="1" type="ORF">SMTD_LOCUS20511</name>
</gene>
<feature type="non-terminal residue" evidence="1">
    <location>
        <position position="1"/>
    </location>
</feature>
<dbReference type="EMBL" id="UZAL01044637">
    <property type="protein sequence ID" value="VDP82661.1"/>
    <property type="molecule type" value="Genomic_DNA"/>
</dbReference>
<proteinExistence type="predicted"/>
<keyword evidence="2" id="KW-1185">Reference proteome</keyword>
<accession>A0A183Q1M5</accession>
<sequence>QSAQSAEVNEDSKLAVNTDVNDDNHVESNSVAATDRYNVTTTVLDNPLINPVNKFSHNSNPITLSSTSSMTTSLSNYCPTCGNQTKLLQDHVIFLQKQLQTQCKSNEAESKLNQLHSNSIQFLLKEVS</sequence>
<dbReference type="AlphaFoldDB" id="A0A183Q1M5"/>